<feature type="domain" description="Peptidase C-terminal archaeal/bacterial" evidence="3">
    <location>
        <begin position="315"/>
        <end position="381"/>
    </location>
</feature>
<reference evidence="4" key="1">
    <citation type="submission" date="2019-10" db="EMBL/GenBank/DDBJ databases">
        <authorList>
            <consortium name="Genoscope - CEA"/>
            <person name="William W."/>
        </authorList>
    </citation>
    <scope>NUCLEOTIDE SEQUENCE [LARGE SCALE GENOMIC DNA]</scope>
    <source>
        <strain evidence="4">BBR_PRJEB10994</strain>
    </source>
</reference>
<dbReference type="GO" id="GO:0004252">
    <property type="term" value="F:serine-type endopeptidase activity"/>
    <property type="evidence" value="ECO:0007669"/>
    <property type="project" value="InterPro"/>
</dbReference>
<dbReference type="GO" id="GO:0006508">
    <property type="term" value="P:proteolysis"/>
    <property type="evidence" value="ECO:0007669"/>
    <property type="project" value="UniProtKB-KW"/>
</dbReference>
<dbReference type="EMBL" id="CZCS02000010">
    <property type="protein sequence ID" value="VXD13937.1"/>
    <property type="molecule type" value="Genomic_DNA"/>
</dbReference>
<dbReference type="Gene3D" id="2.40.10.120">
    <property type="match status" value="1"/>
</dbReference>
<dbReference type="InterPro" id="IPR007280">
    <property type="entry name" value="Peptidase_C_arc/bac"/>
</dbReference>
<dbReference type="InterPro" id="IPR051201">
    <property type="entry name" value="Chloro_Bact_Ser_Proteases"/>
</dbReference>
<proteinExistence type="predicted"/>
<dbReference type="SUPFAM" id="SSF50494">
    <property type="entry name" value="Trypsin-like serine proteases"/>
    <property type="match status" value="1"/>
</dbReference>
<dbReference type="Pfam" id="PF04151">
    <property type="entry name" value="PPC"/>
    <property type="match status" value="2"/>
</dbReference>
<dbReference type="Proteomes" id="UP000182190">
    <property type="component" value="Unassembled WGS sequence"/>
</dbReference>
<evidence type="ECO:0000313" key="4">
    <source>
        <dbReference type="EMBL" id="VXD13937.1"/>
    </source>
</evidence>
<dbReference type="InterPro" id="IPR009003">
    <property type="entry name" value="Peptidase_S1_PA"/>
</dbReference>
<dbReference type="InterPro" id="IPR001940">
    <property type="entry name" value="Peptidase_S1C"/>
</dbReference>
<dbReference type="PANTHER" id="PTHR43343">
    <property type="entry name" value="PEPTIDASE S12"/>
    <property type="match status" value="1"/>
</dbReference>
<keyword evidence="1 4" id="KW-0645">Protease</keyword>
<evidence type="ECO:0000256" key="1">
    <source>
        <dbReference type="ARBA" id="ARBA00022670"/>
    </source>
</evidence>
<keyword evidence="2" id="KW-0378">Hydrolase</keyword>
<dbReference type="Pfam" id="PF13365">
    <property type="entry name" value="Trypsin_2"/>
    <property type="match status" value="1"/>
</dbReference>
<comment type="caution">
    <text evidence="4">The sequence shown here is derived from an EMBL/GenBank/DDBJ whole genome shotgun (WGS) entry which is preliminary data.</text>
</comment>
<dbReference type="Gene3D" id="2.60.120.380">
    <property type="match status" value="2"/>
</dbReference>
<evidence type="ECO:0000259" key="3">
    <source>
        <dbReference type="Pfam" id="PF04151"/>
    </source>
</evidence>
<gene>
    <name evidence="4" type="ORF">PL9631_1070044</name>
</gene>
<organism evidence="4 5">
    <name type="scientific">Planktothrix paucivesiculata PCC 9631</name>
    <dbReference type="NCBI Taxonomy" id="671071"/>
    <lineage>
        <taxon>Bacteria</taxon>
        <taxon>Bacillati</taxon>
        <taxon>Cyanobacteriota</taxon>
        <taxon>Cyanophyceae</taxon>
        <taxon>Oscillatoriophycideae</taxon>
        <taxon>Oscillatoriales</taxon>
        <taxon>Microcoleaceae</taxon>
        <taxon>Planktothrix</taxon>
    </lineage>
</organism>
<dbReference type="PANTHER" id="PTHR43343:SF3">
    <property type="entry name" value="PROTEASE DO-LIKE 8, CHLOROPLASTIC"/>
    <property type="match status" value="1"/>
</dbReference>
<dbReference type="AlphaFoldDB" id="A0A7Z9BHP3"/>
<evidence type="ECO:0000313" key="5">
    <source>
        <dbReference type="Proteomes" id="UP000182190"/>
    </source>
</evidence>
<accession>A0A7Z9BHP3</accession>
<name>A0A7Z9BHP3_9CYAN</name>
<keyword evidence="5" id="KW-1185">Reference proteome</keyword>
<protein>
    <submittedName>
        <fullName evidence="4">Serine protease</fullName>
    </submittedName>
</protein>
<dbReference type="NCBIfam" id="NF038127">
    <property type="entry name" value="FDP_fam"/>
    <property type="match status" value="1"/>
</dbReference>
<sequence length="511" mass="54499">MRAGVERRGFRPNFSMNSLSLQLITFGLLTIGALIHVPVANANLSKTLALVPLSSVPSRDLISNNYLDSPLILAADKTEEETNIKVYEKASPAVVSIDTKKTNGSGAIISPDGLVLTNAHVVSGGGIVTVTLSDGRKLEADVIAFGEPGLDLAVLKIRNGGNLPTIPIASPNSVKVGQRAFAIGNPFGQFQNTLTVGIVSRLDKTRNLIQTDAAINPGNSGGPLLNSDGELIGVNTAIFTRGQGGGNIGIGFAISVDRVPPFLQAVKEGRASRTPVAETPAFEKENAKRIELNGPEVTDTLKQGDQVLPVDNSFYHIYTFEGKAGQQVTIEMNSNQVDSYLILLTEDGEEVAQDDDGGGDKNAKIVVTLPTDGSYLLLVNSYESGEAGAYRLQLKATESSSNSGTGQVILNQEGVLENQDSVLASDGSLYDEYTFEGQQGQSILIRLESQEFDPYLALFDSKGKLIAENDDANQSDKNAQIRVTLPANGRYRVVVNAYDKTGRGQYLLTVR</sequence>
<evidence type="ECO:0000256" key="2">
    <source>
        <dbReference type="ARBA" id="ARBA00022801"/>
    </source>
</evidence>
<dbReference type="PRINTS" id="PR00834">
    <property type="entry name" value="PROTEASES2C"/>
</dbReference>
<feature type="domain" description="Peptidase C-terminal archaeal/bacterial" evidence="3">
    <location>
        <begin position="431"/>
        <end position="496"/>
    </location>
</feature>